<reference evidence="2" key="1">
    <citation type="submission" date="2015-04" db="EMBL/GenBank/DDBJ databases">
        <authorList>
            <person name="Syromyatnikov M.Y."/>
            <person name="Popov V.N."/>
        </authorList>
    </citation>
    <scope>NUCLEOTIDE SEQUENCE</scope>
    <source>
        <strain evidence="2">MO-1</strain>
    </source>
</reference>
<dbReference type="AlphaFoldDB" id="A0A1S7LCE9"/>
<evidence type="ECO:0008006" key="3">
    <source>
        <dbReference type="Google" id="ProtNLM"/>
    </source>
</evidence>
<feature type="transmembrane region" description="Helical" evidence="1">
    <location>
        <begin position="276"/>
        <end position="299"/>
    </location>
</feature>
<sequence length="317" mass="35434">MDRLLYHPAFAGILAALLAMTTFHVPGMAMVGLFIPLPIYLTGFRHGGYAAMLAAVIPLMMWLFSGSGGAGMITFLGLFLLMPILVTRLMRDRGWSLATVLMVGYLLAGGVLISLVALLPMLGVDFAASIAASAETLKEVLLNSLKQERTLSTGEMAHVTKTIDQMVRTMVYVAPFGMGAFWFFYHLMSINMSRLIMRSSGLWGAQETPITQFRLPQNWVWLPLLSGFTAWAGDGQLKMLAVNLAMFLMLPYLFQGSAVLEAWFQKLKLSGGMRMLFWITVFVFWLQLFLVMLALTGLFDTWFDFRRRMAEVHNKEG</sequence>
<dbReference type="PANTHER" id="PTHR41324">
    <property type="entry name" value="MEMBRANE PROTEIN-RELATED"/>
    <property type="match status" value="1"/>
</dbReference>
<feature type="transmembrane region" description="Helical" evidence="1">
    <location>
        <begin position="70"/>
        <end position="90"/>
    </location>
</feature>
<feature type="transmembrane region" description="Helical" evidence="1">
    <location>
        <begin position="12"/>
        <end position="35"/>
    </location>
</feature>
<proteinExistence type="predicted"/>
<keyword evidence="1" id="KW-0472">Membrane</keyword>
<feature type="transmembrane region" description="Helical" evidence="1">
    <location>
        <begin position="47"/>
        <end position="64"/>
    </location>
</feature>
<keyword evidence="1" id="KW-1133">Transmembrane helix</keyword>
<feature type="transmembrane region" description="Helical" evidence="1">
    <location>
        <begin position="169"/>
        <end position="188"/>
    </location>
</feature>
<dbReference type="InterPro" id="IPR018710">
    <property type="entry name" value="DUF2232"/>
</dbReference>
<evidence type="ECO:0000313" key="2">
    <source>
        <dbReference type="EMBL" id="CRH04505.1"/>
    </source>
</evidence>
<dbReference type="Pfam" id="PF09991">
    <property type="entry name" value="DUF2232"/>
    <property type="match status" value="1"/>
</dbReference>
<dbReference type="EMBL" id="LO017727">
    <property type="protein sequence ID" value="CRH04505.1"/>
    <property type="molecule type" value="Genomic_DNA"/>
</dbReference>
<protein>
    <recommendedName>
        <fullName evidence="3">DUF2232 domain-containing protein</fullName>
    </recommendedName>
</protein>
<feature type="transmembrane region" description="Helical" evidence="1">
    <location>
        <begin position="240"/>
        <end position="264"/>
    </location>
</feature>
<keyword evidence="1" id="KW-0812">Transmembrane</keyword>
<dbReference type="PANTHER" id="PTHR41324:SF1">
    <property type="entry name" value="DUF2232 DOMAIN-CONTAINING PROTEIN"/>
    <property type="match status" value="1"/>
</dbReference>
<evidence type="ECO:0000256" key="1">
    <source>
        <dbReference type="SAM" id="Phobius"/>
    </source>
</evidence>
<feature type="transmembrane region" description="Helical" evidence="1">
    <location>
        <begin position="97"/>
        <end position="119"/>
    </location>
</feature>
<organism evidence="2">
    <name type="scientific">Magnetococcus massalia (strain MO-1)</name>
    <dbReference type="NCBI Taxonomy" id="451514"/>
    <lineage>
        <taxon>Bacteria</taxon>
        <taxon>Pseudomonadati</taxon>
        <taxon>Pseudomonadota</taxon>
        <taxon>Magnetococcia</taxon>
        <taxon>Magnetococcales</taxon>
        <taxon>Magnetococcaceae</taxon>
        <taxon>Magnetococcus</taxon>
    </lineage>
</organism>
<name>A0A1S7LCE9_MAGMO</name>
<gene>
    <name evidence="2" type="ORF">MAGMO_0292</name>
</gene>
<accession>A0A1S7LCE9</accession>